<evidence type="ECO:0000256" key="1">
    <source>
        <dbReference type="SAM" id="MobiDB-lite"/>
    </source>
</evidence>
<evidence type="ECO:0000313" key="2">
    <source>
        <dbReference type="EMBL" id="MBI4594837.1"/>
    </source>
</evidence>
<organism evidence="2 3">
    <name type="scientific">Tectimicrobiota bacterium</name>
    <dbReference type="NCBI Taxonomy" id="2528274"/>
    <lineage>
        <taxon>Bacteria</taxon>
        <taxon>Pseudomonadati</taxon>
        <taxon>Nitrospinota/Tectimicrobiota group</taxon>
        <taxon>Candidatus Tectimicrobiota</taxon>
    </lineage>
</organism>
<proteinExistence type="predicted"/>
<evidence type="ECO:0000313" key="3">
    <source>
        <dbReference type="Proteomes" id="UP000772181"/>
    </source>
</evidence>
<protein>
    <submittedName>
        <fullName evidence="2">Uncharacterized protein</fullName>
    </submittedName>
</protein>
<gene>
    <name evidence="2" type="ORF">HY730_00480</name>
</gene>
<dbReference type="EMBL" id="JACQWF010000020">
    <property type="protein sequence ID" value="MBI4594837.1"/>
    <property type="molecule type" value="Genomic_DNA"/>
</dbReference>
<sequence length="104" mass="12012">MDNKKRQQNEKIFGHWEDLPDGSRRYWYDVENTRGWKARYVKEVEATEKEEERKLGRAEERRGTEGRAEVRKSGERRGKGEGEGEEGKKGWEAGKRGGDGKGGN</sequence>
<dbReference type="AlphaFoldDB" id="A0A933GJR2"/>
<reference evidence="2" key="1">
    <citation type="submission" date="2020-07" db="EMBL/GenBank/DDBJ databases">
        <title>Huge and variable diversity of episymbiotic CPR bacteria and DPANN archaea in groundwater ecosystems.</title>
        <authorList>
            <person name="He C.Y."/>
            <person name="Keren R."/>
            <person name="Whittaker M."/>
            <person name="Farag I.F."/>
            <person name="Doudna J."/>
            <person name="Cate J.H.D."/>
            <person name="Banfield J.F."/>
        </authorList>
    </citation>
    <scope>NUCLEOTIDE SEQUENCE</scope>
    <source>
        <strain evidence="2">NC_groundwater_1482_Ag_S-0.65um_47_24</strain>
    </source>
</reference>
<name>A0A933GJR2_UNCTE</name>
<comment type="caution">
    <text evidence="2">The sequence shown here is derived from an EMBL/GenBank/DDBJ whole genome shotgun (WGS) entry which is preliminary data.</text>
</comment>
<dbReference type="Proteomes" id="UP000772181">
    <property type="component" value="Unassembled WGS sequence"/>
</dbReference>
<accession>A0A933GJR2</accession>
<feature type="region of interest" description="Disordered" evidence="1">
    <location>
        <begin position="45"/>
        <end position="104"/>
    </location>
</feature>